<comment type="catalytic activity">
    <reaction evidence="7">
        <text>beta-D-galactosyl-(1&lt;-&gt;1)-sphing-4-enine + H2O = sphing-4-enine + D-galactose</text>
        <dbReference type="Rhea" id="RHEA:43908"/>
        <dbReference type="ChEBI" id="CHEBI:4139"/>
        <dbReference type="ChEBI" id="CHEBI:15377"/>
        <dbReference type="ChEBI" id="CHEBI:57756"/>
        <dbReference type="ChEBI" id="CHEBI:57934"/>
    </reaction>
    <physiologicalReaction direction="left-to-right" evidence="7">
        <dbReference type="Rhea" id="RHEA:43909"/>
    </physiologicalReaction>
</comment>
<reference evidence="18" key="1">
    <citation type="submission" date="2020-08" db="EMBL/GenBank/DDBJ databases">
        <title>Genome sequencing and assembly of the red palm weevil Rhynchophorus ferrugineus.</title>
        <authorList>
            <person name="Dias G.B."/>
            <person name="Bergman C.M."/>
            <person name="Manee M."/>
        </authorList>
    </citation>
    <scope>NUCLEOTIDE SEQUENCE</scope>
    <source>
        <strain evidence="18">AA-2017</strain>
        <tissue evidence="18">Whole larva</tissue>
    </source>
</reference>
<dbReference type="Gene3D" id="3.20.20.80">
    <property type="entry name" value="Glycosidases"/>
    <property type="match status" value="1"/>
</dbReference>
<gene>
    <name evidence="18" type="ORF">GWI33_022116</name>
</gene>
<proteinExistence type="inferred from homology"/>
<dbReference type="PRINTS" id="PR00131">
    <property type="entry name" value="GLHYDRLASE1"/>
</dbReference>
<evidence type="ECO:0000256" key="4">
    <source>
        <dbReference type="ARBA" id="ARBA00022801"/>
    </source>
</evidence>
<comment type="caution">
    <text evidence="18">The sequence shown here is derived from an EMBL/GenBank/DDBJ whole genome shotgun (WGS) entry which is preliminary data.</text>
</comment>
<dbReference type="EMBL" id="JAACXV010000077">
    <property type="protein sequence ID" value="KAF7284530.1"/>
    <property type="molecule type" value="Genomic_DNA"/>
</dbReference>
<dbReference type="InterPro" id="IPR017853">
    <property type="entry name" value="GH"/>
</dbReference>
<comment type="catalytic activity">
    <reaction evidence="6">
        <text>a beta-D-galactosyl-(1&lt;-&gt;1')-N-acylsphing-4-enine + H2O = an N-acylsphing-4-enine + D-galactose</text>
        <dbReference type="Rhea" id="RHEA:14297"/>
        <dbReference type="ChEBI" id="CHEBI:4139"/>
        <dbReference type="ChEBI" id="CHEBI:15377"/>
        <dbReference type="ChEBI" id="CHEBI:18390"/>
        <dbReference type="ChEBI" id="CHEBI:52639"/>
        <dbReference type="EC" id="3.2.1.46"/>
    </reaction>
    <physiologicalReaction direction="left-to-right" evidence="6">
        <dbReference type="Rhea" id="RHEA:14298"/>
    </physiologicalReaction>
</comment>
<evidence type="ECO:0000256" key="3">
    <source>
        <dbReference type="ARBA" id="ARBA00012744"/>
    </source>
</evidence>
<dbReference type="GO" id="GO:0016052">
    <property type="term" value="P:carbohydrate catabolic process"/>
    <property type="evidence" value="ECO:0007669"/>
    <property type="project" value="UniProtKB-ARBA"/>
</dbReference>
<dbReference type="OrthoDB" id="65569at2759"/>
<comment type="catalytic activity">
    <reaction evidence="10">
        <text>beta-D-glucosyl-(1&lt;-&gt;1)-N-octadecanoylsphing-4-enine + H2O = N-octadecanoylsphing-4-enine + D-glucose</text>
        <dbReference type="Rhea" id="RHEA:59284"/>
        <dbReference type="ChEBI" id="CHEBI:4167"/>
        <dbReference type="ChEBI" id="CHEBI:15377"/>
        <dbReference type="ChEBI" id="CHEBI:72961"/>
        <dbReference type="ChEBI" id="CHEBI:84719"/>
    </reaction>
    <physiologicalReaction direction="left-to-right" evidence="10">
        <dbReference type="Rhea" id="RHEA:59285"/>
    </physiologicalReaction>
</comment>
<keyword evidence="17" id="KW-0732">Signal</keyword>
<dbReference type="InterPro" id="IPR033132">
    <property type="entry name" value="GH_1_N_CS"/>
</dbReference>
<keyword evidence="4" id="KW-0378">Hydrolase</keyword>
<evidence type="ECO:0000256" key="2">
    <source>
        <dbReference type="ARBA" id="ARBA00012657"/>
    </source>
</evidence>
<sequence>MYSTTLLTTFALSYVLAKSDLSNRRFPDGFKFGAATASYQIEGAWNIDGKGVQLWDWYTHTYPDRIDEQDTGDVACDSYHKWREDIDLLKALGVNHYRLSISWSRILPNGTVNNINPTGIEYYKNIFKTLRENDIEPLVTLYHWDLPITLHEIGGWTNPLIAEYFAEYARICFREFGEYVKTWITINEPQSTCSGGYTAGAKAPGYSLEAEGLYLCAYVHMLAHAKAYHIYDEEFRDSQNGRISIVLDSAWSEPASNSTSDIEAAQTNIEFGLGIYANPIYLGNWPKIVIDNVATRSTLEGFVRSRLPQFSQEEIDFIKGTADFFGLNTYGTGLVTLHNKVDEDIGIPSYTLDKGTTSWADPSWPSDVPWVRQVPWGFRKLLKYVYEKYGHPEIVVTENGWADKTGTLNDVDRISYISQYLSALLDAYYEDGVNVSGYTVWSLLDNFEWTNGYTQKLGIVQVDFHHDNRTRTPKDSYYWYQNVLQTKCLVENCI</sequence>
<evidence type="ECO:0000256" key="8">
    <source>
        <dbReference type="ARBA" id="ARBA00050809"/>
    </source>
</evidence>
<protein>
    <recommendedName>
        <fullName evidence="13">Cytosolic beta-glucosidase</fullName>
        <ecNumber evidence="3">3.2.1.21</ecNumber>
        <ecNumber evidence="2">3.2.1.46</ecNumber>
    </recommendedName>
    <alternativeName>
        <fullName evidence="14">Cytosolic galactosylceramidase</fullName>
    </alternativeName>
    <alternativeName>
        <fullName evidence="16">Cytosolic glucosylceramidase</fullName>
    </alternativeName>
    <alternativeName>
        <fullName evidence="15">Cytosolic glycosylceramidase</fullName>
    </alternativeName>
</protein>
<dbReference type="SUPFAM" id="SSF51445">
    <property type="entry name" value="(Trans)glycosidases"/>
    <property type="match status" value="1"/>
</dbReference>
<evidence type="ECO:0000313" key="18">
    <source>
        <dbReference type="EMBL" id="KAF7284530.1"/>
    </source>
</evidence>
<dbReference type="InterPro" id="IPR001360">
    <property type="entry name" value="Glyco_hydro_1"/>
</dbReference>
<evidence type="ECO:0000256" key="12">
    <source>
        <dbReference type="ARBA" id="ARBA00060858"/>
    </source>
</evidence>
<dbReference type="FunFam" id="3.20.20.80:FF:000011">
    <property type="entry name" value="Cytosolic beta-glucosidase"/>
    <property type="match status" value="1"/>
</dbReference>
<comment type="similarity">
    <text evidence="12">Belongs to the glycosyl hydrolase 1 family. Klotho subfamily.</text>
</comment>
<evidence type="ECO:0000256" key="10">
    <source>
        <dbReference type="ARBA" id="ARBA00051666"/>
    </source>
</evidence>
<evidence type="ECO:0000256" key="5">
    <source>
        <dbReference type="ARBA" id="ARBA00023295"/>
    </source>
</evidence>
<evidence type="ECO:0000256" key="14">
    <source>
        <dbReference type="ARBA" id="ARBA00079026"/>
    </source>
</evidence>
<dbReference type="Pfam" id="PF00232">
    <property type="entry name" value="Glyco_hydro_1"/>
    <property type="match status" value="1"/>
</dbReference>
<evidence type="ECO:0000256" key="9">
    <source>
        <dbReference type="ARBA" id="ARBA00051414"/>
    </source>
</evidence>
<dbReference type="Proteomes" id="UP000625711">
    <property type="component" value="Unassembled WGS sequence"/>
</dbReference>
<comment type="catalytic activity">
    <reaction evidence="9">
        <text>a beta-D-xylosyl-(1&lt;-&gt;1')-N-acylsphing-4-enine + cholesterol = cholesteryl 3-beta-D-xyloside + an N-acylsphing-4-enine</text>
        <dbReference type="Rhea" id="RHEA:70239"/>
        <dbReference type="ChEBI" id="CHEBI:16113"/>
        <dbReference type="ChEBI" id="CHEBI:52639"/>
        <dbReference type="ChEBI" id="CHEBI:189067"/>
        <dbReference type="ChEBI" id="CHEBI:189068"/>
    </reaction>
    <physiologicalReaction direction="left-to-right" evidence="9">
        <dbReference type="Rhea" id="RHEA:70240"/>
    </physiologicalReaction>
    <physiologicalReaction direction="right-to-left" evidence="9">
        <dbReference type="Rhea" id="RHEA:70241"/>
    </physiologicalReaction>
</comment>
<evidence type="ECO:0000256" key="11">
    <source>
        <dbReference type="ARBA" id="ARBA00052085"/>
    </source>
</evidence>
<dbReference type="AlphaFoldDB" id="A0A834IV82"/>
<dbReference type="PANTHER" id="PTHR10353">
    <property type="entry name" value="GLYCOSYL HYDROLASE"/>
    <property type="match status" value="1"/>
</dbReference>
<keyword evidence="19" id="KW-1185">Reference proteome</keyword>
<evidence type="ECO:0000256" key="1">
    <source>
        <dbReference type="ARBA" id="ARBA00000448"/>
    </source>
</evidence>
<evidence type="ECO:0000256" key="16">
    <source>
        <dbReference type="ARBA" id="ARBA00083229"/>
    </source>
</evidence>
<feature type="signal peptide" evidence="17">
    <location>
        <begin position="1"/>
        <end position="17"/>
    </location>
</feature>
<evidence type="ECO:0000256" key="13">
    <source>
        <dbReference type="ARBA" id="ARBA00068094"/>
    </source>
</evidence>
<evidence type="ECO:0000256" key="7">
    <source>
        <dbReference type="ARBA" id="ARBA00048813"/>
    </source>
</evidence>
<accession>A0A834IV82</accession>
<evidence type="ECO:0000313" key="19">
    <source>
        <dbReference type="Proteomes" id="UP000625711"/>
    </source>
</evidence>
<dbReference type="GO" id="GO:0008422">
    <property type="term" value="F:beta-glucosidase activity"/>
    <property type="evidence" value="ECO:0007669"/>
    <property type="project" value="UniProtKB-EC"/>
</dbReference>
<organism evidence="18 19">
    <name type="scientific">Rhynchophorus ferrugineus</name>
    <name type="common">Red palm weevil</name>
    <name type="synonym">Curculio ferrugineus</name>
    <dbReference type="NCBI Taxonomy" id="354439"/>
    <lineage>
        <taxon>Eukaryota</taxon>
        <taxon>Metazoa</taxon>
        <taxon>Ecdysozoa</taxon>
        <taxon>Arthropoda</taxon>
        <taxon>Hexapoda</taxon>
        <taxon>Insecta</taxon>
        <taxon>Pterygota</taxon>
        <taxon>Neoptera</taxon>
        <taxon>Endopterygota</taxon>
        <taxon>Coleoptera</taxon>
        <taxon>Polyphaga</taxon>
        <taxon>Cucujiformia</taxon>
        <taxon>Curculionidae</taxon>
        <taxon>Dryophthorinae</taxon>
        <taxon>Rhynchophorus</taxon>
    </lineage>
</organism>
<keyword evidence="5" id="KW-0326">Glycosidase</keyword>
<comment type="catalytic activity">
    <reaction evidence="8">
        <text>beta-D-galactosyl-(1&lt;-&gt;1')-N-octadecanoylsphing-4-enine + H2O = N-octadecanoylsphing-4-enine + D-galactose</text>
        <dbReference type="Rhea" id="RHEA:59292"/>
        <dbReference type="ChEBI" id="CHEBI:4139"/>
        <dbReference type="ChEBI" id="CHEBI:15377"/>
        <dbReference type="ChEBI" id="CHEBI:72961"/>
        <dbReference type="ChEBI" id="CHEBI:84720"/>
    </reaction>
    <physiologicalReaction direction="left-to-right" evidence="8">
        <dbReference type="Rhea" id="RHEA:59293"/>
    </physiologicalReaction>
</comment>
<dbReference type="PROSITE" id="PS00653">
    <property type="entry name" value="GLYCOSYL_HYDROL_F1_2"/>
    <property type="match status" value="1"/>
</dbReference>
<dbReference type="GO" id="GO:0004336">
    <property type="term" value="F:galactosylceramidase activity"/>
    <property type="evidence" value="ECO:0007669"/>
    <property type="project" value="UniProtKB-EC"/>
</dbReference>
<evidence type="ECO:0000256" key="17">
    <source>
        <dbReference type="SAM" id="SignalP"/>
    </source>
</evidence>
<comment type="catalytic activity">
    <reaction evidence="11">
        <text>beta-D-glucosyl-(1&lt;-&gt;1)-sphing-4-enine + H2O = sphing-4-enine + D-glucose</text>
        <dbReference type="Rhea" id="RHEA:59288"/>
        <dbReference type="ChEBI" id="CHEBI:4167"/>
        <dbReference type="ChEBI" id="CHEBI:15377"/>
        <dbReference type="ChEBI" id="CHEBI:57756"/>
        <dbReference type="ChEBI" id="CHEBI:83992"/>
    </reaction>
    <physiologicalReaction direction="left-to-right" evidence="11">
        <dbReference type="Rhea" id="RHEA:59289"/>
    </physiologicalReaction>
</comment>
<feature type="chain" id="PRO_5032867102" description="Cytosolic beta-glucosidase" evidence="17">
    <location>
        <begin position="18"/>
        <end position="494"/>
    </location>
</feature>
<evidence type="ECO:0000256" key="15">
    <source>
        <dbReference type="ARBA" id="ARBA00081896"/>
    </source>
</evidence>
<name>A0A834IV82_RHYFE</name>
<dbReference type="EC" id="3.2.1.21" evidence="3"/>
<comment type="catalytic activity">
    <reaction evidence="1">
        <text>Hydrolysis of terminal, non-reducing beta-D-glucosyl residues with release of beta-D-glucose.</text>
        <dbReference type="EC" id="3.2.1.21"/>
    </reaction>
</comment>
<evidence type="ECO:0000256" key="6">
    <source>
        <dbReference type="ARBA" id="ARBA00033698"/>
    </source>
</evidence>
<dbReference type="EC" id="3.2.1.46" evidence="2"/>
<dbReference type="PANTHER" id="PTHR10353:SF36">
    <property type="entry name" value="LP05116P"/>
    <property type="match status" value="1"/>
</dbReference>